<reference evidence="4 5" key="1">
    <citation type="submission" date="2017-09" db="EMBL/GenBank/DDBJ databases">
        <title>The draft genome sequences of Marinobacter sp. PWS21.</title>
        <authorList>
            <person name="Cao J."/>
        </authorList>
    </citation>
    <scope>NUCLEOTIDE SEQUENCE [LARGE SCALE GENOMIC DNA]</scope>
    <source>
        <strain evidence="4 5">PWS21</strain>
    </source>
</reference>
<dbReference type="Gene3D" id="2.60.40.1220">
    <property type="match status" value="1"/>
</dbReference>
<accession>A0A2G1UL91</accession>
<comment type="caution">
    <text evidence="4">The sequence shown here is derived from an EMBL/GenBank/DDBJ whole genome shotgun (WGS) entry which is preliminary data.</text>
</comment>
<feature type="signal peptide" evidence="2">
    <location>
        <begin position="1"/>
        <end position="18"/>
    </location>
</feature>
<name>A0A2G1UL91_9GAMM</name>
<feature type="domain" description="SbsA Ig-like" evidence="3">
    <location>
        <begin position="469"/>
        <end position="574"/>
    </location>
</feature>
<evidence type="ECO:0000259" key="3">
    <source>
        <dbReference type="Pfam" id="PF13205"/>
    </source>
</evidence>
<evidence type="ECO:0000256" key="2">
    <source>
        <dbReference type="SAM" id="SignalP"/>
    </source>
</evidence>
<gene>
    <name evidence="4" type="ORF">CLH61_08825</name>
</gene>
<dbReference type="InterPro" id="IPR032812">
    <property type="entry name" value="SbsA_Ig"/>
</dbReference>
<dbReference type="EMBL" id="NTFH01000007">
    <property type="protein sequence ID" value="PHQ15233.1"/>
    <property type="molecule type" value="Genomic_DNA"/>
</dbReference>
<dbReference type="PROSITE" id="PS51257">
    <property type="entry name" value="PROKAR_LIPOPROTEIN"/>
    <property type="match status" value="1"/>
</dbReference>
<proteinExistence type="predicted"/>
<evidence type="ECO:0000313" key="5">
    <source>
        <dbReference type="Proteomes" id="UP000231409"/>
    </source>
</evidence>
<evidence type="ECO:0000256" key="1">
    <source>
        <dbReference type="ARBA" id="ARBA00022729"/>
    </source>
</evidence>
<dbReference type="Pfam" id="PF13205">
    <property type="entry name" value="Big_5"/>
    <property type="match status" value="2"/>
</dbReference>
<evidence type="ECO:0000313" key="4">
    <source>
        <dbReference type="EMBL" id="PHQ15233.1"/>
    </source>
</evidence>
<feature type="chain" id="PRO_5013807225" description="SbsA Ig-like domain-containing protein" evidence="2">
    <location>
        <begin position="19"/>
        <end position="1042"/>
    </location>
</feature>
<dbReference type="AlphaFoldDB" id="A0A2G1UL91"/>
<keyword evidence="5" id="KW-1185">Reference proteome</keyword>
<dbReference type="Proteomes" id="UP000231409">
    <property type="component" value="Unassembled WGS sequence"/>
</dbReference>
<protein>
    <recommendedName>
        <fullName evidence="3">SbsA Ig-like domain-containing protein</fullName>
    </recommendedName>
</protein>
<organism evidence="4 5">
    <name type="scientific">Marinobacter profundi</name>
    <dbReference type="NCBI Taxonomy" id="2666256"/>
    <lineage>
        <taxon>Bacteria</taxon>
        <taxon>Pseudomonadati</taxon>
        <taxon>Pseudomonadota</taxon>
        <taxon>Gammaproteobacteria</taxon>
        <taxon>Pseudomonadales</taxon>
        <taxon>Marinobacteraceae</taxon>
        <taxon>Marinobacter</taxon>
    </lineage>
</organism>
<dbReference type="RefSeq" id="WP_099614358.1">
    <property type="nucleotide sequence ID" value="NZ_KZ319370.1"/>
</dbReference>
<dbReference type="InterPro" id="IPR014755">
    <property type="entry name" value="Cu-Rt/internalin_Ig-like"/>
</dbReference>
<sequence>MTFRTRVLLSTVPLALLAGCGGESSSMIMPEAAPTLTYSYPADGQREVATRADLVLRFSAPVPQPVLVLEDTAAGTPLSHTLTPVDDGRSWVISPDQPLAPVQQYRLRLAEPLQAGDHQIDRLDHDGELVFTTRASSNTFRSMTATGSGFAVEQMMPDGDHYPVMDFSTLRLTLSQAIHPDAVVYGESVRLEDSTGNLVPAFVIARGRHLVIDPLAAPGADSDELTAGEQYTLILQDLPNLYGDELVSMARSFVPAESGPTEVLYQTATVNSSSQDLRSKLNGQPVNGIALSSVLLGNTPNSWQTGEMWAELAYSPNFPEMTPLRIPRGTLLSSTSLDVNVGGVVPLMTAAGVQQTGDIHVTMTTDAIGYLYRNPFSDADDAPRHVRLFMDVAMSTAEGQPNSALSQDLLGLELVGVAMIRNGTLEIDALSMVEPRLLGLEDAAAQLAFSIRAETVDRAQQNAPAPLADSRGPELLSWMPDETGSGVVAAHRPGDPVSLFFDEPVDPASARQGVRLLVDGEEPVEAVDVKVDGTTVTLQPAGGLDHGSHYTVAVSSALTDLAGNASREHNLNFTMPALASQTEASPLAVTTYPGFPCVTTGLDLVNHRHGRCTGTLDGYGNPHNGADDPMPVTELPANRPILVTFSQTMDLASIRLGETLRVERVTGLGNGSGSDVEAEPVPGRLELNHQKVRFYPDQPWQPGSFYRYTLVSEASASPDCGQAICSRAGQSLETNALEGLSKRGGPDLTIYFRGGEASETVFLPLRNLPVRDVNADNVIQCGIVDETNSDGVVIRQRYARDCTEAPDVVFDGAGNPLTPPQATRVISPSRTDARVGCNRDRESLFHGWIETDCPEFKFIYQTGALNTEVVGPVDPDNPAAGVRVLLHPTLLTTTSLTVNAKVLSDLIWAETPTGPQVIRMRYADDGQGNRTALIPGVIRTGEDGYPEFKTEVDLYLDAPDLHTPLGLPHNQHSIPLFLDLLGRVRFLEDGRQVIEQYNQLAQTIPVSVGGLVNFDLEIPVNGLRLTYLSPPVKELSGFAGTR</sequence>
<keyword evidence="1 2" id="KW-0732">Signal</keyword>
<feature type="domain" description="SbsA Ig-like" evidence="3">
    <location>
        <begin position="32"/>
        <end position="133"/>
    </location>
</feature>